<dbReference type="SUPFAM" id="SSF55008">
    <property type="entry name" value="HMA, heavy metal-associated domain"/>
    <property type="match status" value="1"/>
</dbReference>
<sequence>MSDHEYHFDVTMTCSGCSNAVNRVLTKLEGVKNIDISLEKQTVDVKTTASLDYDSVLKTITKTGKKVNGGKVVV</sequence>
<evidence type="ECO:0000256" key="3">
    <source>
        <dbReference type="ARBA" id="ARBA00022796"/>
    </source>
</evidence>
<dbReference type="InterPro" id="IPR051881">
    <property type="entry name" value="Copper_transport_ATOX1-like"/>
</dbReference>
<keyword evidence="2" id="KW-0479">Metal-binding</keyword>
<dbReference type="RefSeq" id="XP_022458837.1">
    <property type="nucleotide sequence ID" value="XM_022603098.1"/>
</dbReference>
<name>W6MW32_9ASCO</name>
<keyword evidence="1" id="KW-0813">Transport</keyword>
<reference evidence="9" key="2">
    <citation type="submission" date="2014-02" db="EMBL/GenBank/DDBJ databases">
        <title>Complete DNA sequence of /Kuraishia capsulata/ illustrates novel genomic features among budding yeasts (/Saccharomycotina/).</title>
        <authorList>
            <person name="Morales L."/>
            <person name="Noel B."/>
            <person name="Porcel B."/>
            <person name="Marcet-Houben M."/>
            <person name="Hullo M-F."/>
            <person name="Sacerdot C."/>
            <person name="Tekaia F."/>
            <person name="Leh-Louis V."/>
            <person name="Despons L."/>
            <person name="Khanna V."/>
            <person name="Aury J-M."/>
            <person name="Barbe V."/>
            <person name="Couloux A."/>
            <person name="Labadie K."/>
            <person name="Pelletier E."/>
            <person name="Souciet J-L."/>
            <person name="Boekhout T."/>
            <person name="Gabaldon T."/>
            <person name="Wincker P."/>
            <person name="Dujon B."/>
        </authorList>
    </citation>
    <scope>NUCLEOTIDE SEQUENCE</scope>
    <source>
        <strain evidence="9">CBS 1993</strain>
    </source>
</reference>
<proteinExistence type="inferred from homology"/>
<evidence type="ECO:0000313" key="9">
    <source>
        <dbReference type="EMBL" id="CDK26840.1"/>
    </source>
</evidence>
<evidence type="ECO:0000256" key="2">
    <source>
        <dbReference type="ARBA" id="ARBA00022723"/>
    </source>
</evidence>
<dbReference type="GO" id="GO:0016531">
    <property type="term" value="F:copper chaperone activity"/>
    <property type="evidence" value="ECO:0007669"/>
    <property type="project" value="EnsemblFungi"/>
</dbReference>
<dbReference type="PROSITE" id="PS50846">
    <property type="entry name" value="HMA_2"/>
    <property type="match status" value="1"/>
</dbReference>
<dbReference type="GeneID" id="34520225"/>
<gene>
    <name evidence="9" type="ORF">KUCA_T00002814001</name>
</gene>
<dbReference type="GO" id="GO:0006825">
    <property type="term" value="P:copper ion transport"/>
    <property type="evidence" value="ECO:0007669"/>
    <property type="project" value="UniProtKB-KW"/>
</dbReference>
<keyword evidence="6" id="KW-0143">Chaperone</keyword>
<dbReference type="InterPro" id="IPR006121">
    <property type="entry name" value="HMA_dom"/>
</dbReference>
<dbReference type="GO" id="GO:0005829">
    <property type="term" value="C:cytosol"/>
    <property type="evidence" value="ECO:0007669"/>
    <property type="project" value="TreeGrafter"/>
</dbReference>
<dbReference type="PANTHER" id="PTHR46365:SF1">
    <property type="entry name" value="COPPER TRANSPORT PROTEIN ATOX1"/>
    <property type="match status" value="1"/>
</dbReference>
<keyword evidence="3" id="KW-0187">Copper transport</keyword>
<dbReference type="PANTHER" id="PTHR46365">
    <property type="entry name" value="COPPER TRANSPORT PROTEIN ATOX1"/>
    <property type="match status" value="1"/>
</dbReference>
<evidence type="ECO:0000259" key="8">
    <source>
        <dbReference type="PROSITE" id="PS50846"/>
    </source>
</evidence>
<evidence type="ECO:0000256" key="1">
    <source>
        <dbReference type="ARBA" id="ARBA00022448"/>
    </source>
</evidence>
<feature type="domain" description="HMA" evidence="8">
    <location>
        <begin position="3"/>
        <end position="68"/>
    </location>
</feature>
<evidence type="ECO:0000313" key="10">
    <source>
        <dbReference type="Proteomes" id="UP000019384"/>
    </source>
</evidence>
<dbReference type="FunFam" id="3.30.70.100:FF:000008">
    <property type="entry name" value="Copper transport protein ATOX1"/>
    <property type="match status" value="1"/>
</dbReference>
<dbReference type="HOGENOM" id="CLU_134973_3_1_1"/>
<dbReference type="Pfam" id="PF00403">
    <property type="entry name" value="HMA"/>
    <property type="match status" value="1"/>
</dbReference>
<evidence type="ECO:0000256" key="6">
    <source>
        <dbReference type="ARBA" id="ARBA00023186"/>
    </source>
</evidence>
<evidence type="ECO:0000256" key="4">
    <source>
        <dbReference type="ARBA" id="ARBA00023008"/>
    </source>
</evidence>
<dbReference type="OrthoDB" id="689350at2759"/>
<protein>
    <recommendedName>
        <fullName evidence="8">HMA domain-containing protein</fullName>
    </recommendedName>
</protein>
<accession>W6MW32</accession>
<dbReference type="GO" id="GO:0046872">
    <property type="term" value="F:metal ion binding"/>
    <property type="evidence" value="ECO:0007669"/>
    <property type="project" value="UniProtKB-KW"/>
</dbReference>
<dbReference type="EMBL" id="HG793127">
    <property type="protein sequence ID" value="CDK26840.1"/>
    <property type="molecule type" value="Genomic_DNA"/>
</dbReference>
<keyword evidence="10" id="KW-1185">Reference proteome</keyword>
<dbReference type="CDD" id="cd00371">
    <property type="entry name" value="HMA"/>
    <property type="match status" value="1"/>
</dbReference>
<evidence type="ECO:0000256" key="7">
    <source>
        <dbReference type="ARBA" id="ARBA00038171"/>
    </source>
</evidence>
<reference evidence="9" key="1">
    <citation type="submission" date="2013-12" db="EMBL/GenBank/DDBJ databases">
        <authorList>
            <person name="Genoscope - CEA"/>
        </authorList>
    </citation>
    <scope>NUCLEOTIDE SEQUENCE</scope>
    <source>
        <strain evidence="9">CBS 1993</strain>
    </source>
</reference>
<organism evidence="9 10">
    <name type="scientific">Kuraishia capsulata CBS 1993</name>
    <dbReference type="NCBI Taxonomy" id="1382522"/>
    <lineage>
        <taxon>Eukaryota</taxon>
        <taxon>Fungi</taxon>
        <taxon>Dikarya</taxon>
        <taxon>Ascomycota</taxon>
        <taxon>Saccharomycotina</taxon>
        <taxon>Pichiomycetes</taxon>
        <taxon>Pichiales</taxon>
        <taxon>Pichiaceae</taxon>
        <taxon>Kuraishia</taxon>
    </lineage>
</organism>
<evidence type="ECO:0000256" key="5">
    <source>
        <dbReference type="ARBA" id="ARBA00023065"/>
    </source>
</evidence>
<dbReference type="STRING" id="1382522.W6MW32"/>
<comment type="similarity">
    <text evidence="7">Belongs to the ATX1 family.</text>
</comment>
<dbReference type="AlphaFoldDB" id="W6MW32"/>
<dbReference type="Proteomes" id="UP000019384">
    <property type="component" value="Unassembled WGS sequence"/>
</dbReference>
<dbReference type="Gene3D" id="3.30.70.100">
    <property type="match status" value="1"/>
</dbReference>
<keyword evidence="4" id="KW-0186">Copper</keyword>
<dbReference type="InterPro" id="IPR036163">
    <property type="entry name" value="HMA_dom_sf"/>
</dbReference>
<keyword evidence="5" id="KW-0406">Ion transport</keyword>